<keyword evidence="4" id="KW-1003">Cell membrane</keyword>
<reference evidence="9" key="1">
    <citation type="submission" date="2009-07" db="EMBL/GenBank/DDBJ databases">
        <authorList>
            <person name="Weinstock G."/>
            <person name="Sodergren E."/>
            <person name="Clifton S."/>
            <person name="Fulton L."/>
            <person name="Fulton B."/>
            <person name="Courtney L."/>
            <person name="Fronick C."/>
            <person name="Harrison M."/>
            <person name="Strong C."/>
            <person name="Farmer C."/>
            <person name="Delahaunty K."/>
            <person name="Markovic C."/>
            <person name="Hall O."/>
            <person name="Minx P."/>
            <person name="Tomlinson C."/>
            <person name="Mitreva M."/>
            <person name="Nelson J."/>
            <person name="Hou S."/>
            <person name="Wollam A."/>
            <person name="Pepin K.H."/>
            <person name="Johnson M."/>
            <person name="Bhonagiri V."/>
            <person name="Nash W.E."/>
            <person name="Warren W."/>
            <person name="Chinwalla A."/>
            <person name="Mardis E.R."/>
            <person name="Wilson R.K."/>
        </authorList>
    </citation>
    <scope>NUCLEOTIDE SEQUENCE [LARGE SCALE GENOMIC DNA]</scope>
    <source>
        <strain evidence="9">DSM 14469</strain>
    </source>
</reference>
<gene>
    <name evidence="9" type="ORF">BRYFOR_08074</name>
</gene>
<feature type="transmembrane region" description="Helical" evidence="8">
    <location>
        <begin position="6"/>
        <end position="24"/>
    </location>
</feature>
<dbReference type="GO" id="GO:0005886">
    <property type="term" value="C:plasma membrane"/>
    <property type="evidence" value="ECO:0007669"/>
    <property type="project" value="UniProtKB-SubCell"/>
</dbReference>
<comment type="caution">
    <text evidence="9">The sequence shown here is derived from an EMBL/GenBank/DDBJ whole genome shotgun (WGS) entry which is preliminary data.</text>
</comment>
<dbReference type="RefSeq" id="WP_006862859.1">
    <property type="nucleotide sequence ID" value="NZ_ACCL02000014.1"/>
</dbReference>
<evidence type="ECO:0000256" key="2">
    <source>
        <dbReference type="ARBA" id="ARBA00010145"/>
    </source>
</evidence>
<dbReference type="InterPro" id="IPR004776">
    <property type="entry name" value="Mem_transp_PIN-like"/>
</dbReference>
<evidence type="ECO:0000313" key="9">
    <source>
        <dbReference type="EMBL" id="EET59950.1"/>
    </source>
</evidence>
<sequence length="306" mass="33327">MDFMTVANQMMSLFLIMIVGYVMYRVKMIDDEATVRFTRLVLNISLPAQIITSFVENRGVVSNGVVISVFGISFLVYVIAAVIGVLFIFLTRAPKEERGTYLFMCLFGNVGFMGFPVIVTIFGDGALIYAVIFNVIFNILVYSIGIALIGGGKGSRRFNPKLLLNAPFIAAIVSVLLFFGGVSFPRVLVTSLNYLGNLTTPLAMLILGATIASMPVKELFDDWRIYVFTLFRLGVIPLAVMAVLRALNLTTPEITGIMIVLAAMPVATNTTMLAIEYGGNLHLASKGIFFSTILSVITIPVVAMLC</sequence>
<evidence type="ECO:0000256" key="4">
    <source>
        <dbReference type="ARBA" id="ARBA00022475"/>
    </source>
</evidence>
<evidence type="ECO:0000256" key="6">
    <source>
        <dbReference type="ARBA" id="ARBA00022989"/>
    </source>
</evidence>
<feature type="transmembrane region" description="Helical" evidence="8">
    <location>
        <begin position="194"/>
        <end position="213"/>
    </location>
</feature>
<feature type="transmembrane region" description="Helical" evidence="8">
    <location>
        <begin position="101"/>
        <end position="122"/>
    </location>
</feature>
<accession>C6LHG3</accession>
<comment type="similarity">
    <text evidence="2">Belongs to the auxin efflux carrier (TC 2.A.69) family.</text>
</comment>
<dbReference type="GO" id="GO:0055085">
    <property type="term" value="P:transmembrane transport"/>
    <property type="evidence" value="ECO:0007669"/>
    <property type="project" value="InterPro"/>
</dbReference>
<dbReference type="eggNOG" id="COG0679">
    <property type="taxonomic scope" value="Bacteria"/>
</dbReference>
<evidence type="ECO:0000313" key="10">
    <source>
        <dbReference type="Proteomes" id="UP000005561"/>
    </source>
</evidence>
<dbReference type="InterPro" id="IPR038770">
    <property type="entry name" value="Na+/solute_symporter_sf"/>
</dbReference>
<feature type="transmembrane region" description="Helical" evidence="8">
    <location>
        <begin position="225"/>
        <end position="248"/>
    </location>
</feature>
<dbReference type="Pfam" id="PF03547">
    <property type="entry name" value="Mem_trans"/>
    <property type="match status" value="2"/>
</dbReference>
<dbReference type="AlphaFoldDB" id="C6LHG3"/>
<feature type="transmembrane region" description="Helical" evidence="8">
    <location>
        <begin position="67"/>
        <end position="89"/>
    </location>
</feature>
<proteinExistence type="inferred from homology"/>
<evidence type="ECO:0000256" key="1">
    <source>
        <dbReference type="ARBA" id="ARBA00004651"/>
    </source>
</evidence>
<evidence type="ECO:0000256" key="7">
    <source>
        <dbReference type="ARBA" id="ARBA00023136"/>
    </source>
</evidence>
<dbReference type="EMBL" id="ACCL02000014">
    <property type="protein sequence ID" value="EET59950.1"/>
    <property type="molecule type" value="Genomic_DNA"/>
</dbReference>
<comment type="subcellular location">
    <subcellularLocation>
        <location evidence="1">Cell membrane</location>
        <topology evidence="1">Multi-pass membrane protein</topology>
    </subcellularLocation>
</comment>
<evidence type="ECO:0000256" key="5">
    <source>
        <dbReference type="ARBA" id="ARBA00022692"/>
    </source>
</evidence>
<evidence type="ECO:0000256" key="3">
    <source>
        <dbReference type="ARBA" id="ARBA00022448"/>
    </source>
</evidence>
<evidence type="ECO:0000256" key="8">
    <source>
        <dbReference type="SAM" id="Phobius"/>
    </source>
</evidence>
<dbReference type="PANTHER" id="PTHR36838">
    <property type="entry name" value="AUXIN EFFLUX CARRIER FAMILY PROTEIN"/>
    <property type="match status" value="1"/>
</dbReference>
<dbReference type="PANTHER" id="PTHR36838:SF1">
    <property type="entry name" value="SLR1864 PROTEIN"/>
    <property type="match status" value="1"/>
</dbReference>
<feature type="transmembrane region" description="Helical" evidence="8">
    <location>
        <begin position="287"/>
        <end position="305"/>
    </location>
</feature>
<feature type="transmembrane region" description="Helical" evidence="8">
    <location>
        <begin position="36"/>
        <end position="55"/>
    </location>
</feature>
<dbReference type="STRING" id="168384.SAMN05660368_00705"/>
<dbReference type="Gene3D" id="1.20.1530.20">
    <property type="match status" value="1"/>
</dbReference>
<feature type="transmembrane region" description="Helical" evidence="8">
    <location>
        <begin position="162"/>
        <end position="182"/>
    </location>
</feature>
<feature type="transmembrane region" description="Helical" evidence="8">
    <location>
        <begin position="128"/>
        <end position="150"/>
    </location>
</feature>
<protein>
    <submittedName>
        <fullName evidence="9">Transporter, auxin efflux carrier (AEC) family protein</fullName>
    </submittedName>
</protein>
<keyword evidence="3" id="KW-0813">Transport</keyword>
<dbReference type="Proteomes" id="UP000005561">
    <property type="component" value="Unassembled WGS sequence"/>
</dbReference>
<dbReference type="OrthoDB" id="9798064at2"/>
<keyword evidence="7 8" id="KW-0472">Membrane</keyword>
<name>C6LHG3_9FIRM</name>
<keyword evidence="6 8" id="KW-1133">Transmembrane helix</keyword>
<feature type="transmembrane region" description="Helical" evidence="8">
    <location>
        <begin position="254"/>
        <end position="275"/>
    </location>
</feature>
<organism evidence="9 10">
    <name type="scientific">Marvinbryantia formatexigens DSM 14469</name>
    <dbReference type="NCBI Taxonomy" id="478749"/>
    <lineage>
        <taxon>Bacteria</taxon>
        <taxon>Bacillati</taxon>
        <taxon>Bacillota</taxon>
        <taxon>Clostridia</taxon>
        <taxon>Lachnospirales</taxon>
        <taxon>Lachnospiraceae</taxon>
        <taxon>Marvinbryantia</taxon>
    </lineage>
</organism>
<keyword evidence="5 8" id="KW-0812">Transmembrane</keyword>
<keyword evidence="10" id="KW-1185">Reference proteome</keyword>